<organism evidence="2 3">
    <name type="scientific">Sarcina ventriculi</name>
    <name type="common">Clostridium ventriculi</name>
    <dbReference type="NCBI Taxonomy" id="1267"/>
    <lineage>
        <taxon>Bacteria</taxon>
        <taxon>Bacillati</taxon>
        <taxon>Bacillota</taxon>
        <taxon>Clostridia</taxon>
        <taxon>Eubacteriales</taxon>
        <taxon>Clostridiaceae</taxon>
        <taxon>Sarcina</taxon>
    </lineage>
</organism>
<keyword evidence="3" id="KW-1185">Reference proteome</keyword>
<sequence length="62" mass="7393">MGLWYLAICLFCIMMIILLILNRRVDTRKTVRKILIVFYICLAIVFFGLFIYNTVFHGKFLT</sequence>
<keyword evidence="1" id="KW-0812">Transmembrane</keyword>
<protein>
    <recommendedName>
        <fullName evidence="4">NADH dehydrogenase subunit 6</fullName>
    </recommendedName>
</protein>
<evidence type="ECO:0008006" key="4">
    <source>
        <dbReference type="Google" id="ProtNLM"/>
    </source>
</evidence>
<name>A0ABM9UN42_SARVE</name>
<keyword evidence="1" id="KW-0472">Membrane</keyword>
<feature type="transmembrane region" description="Helical" evidence="1">
    <location>
        <begin position="34"/>
        <end position="52"/>
    </location>
</feature>
<comment type="caution">
    <text evidence="2">The sequence shown here is derived from an EMBL/GenBank/DDBJ whole genome shotgun (WGS) entry which is preliminary data.</text>
</comment>
<evidence type="ECO:0000313" key="3">
    <source>
        <dbReference type="Proteomes" id="UP000095488"/>
    </source>
</evidence>
<accession>A0ABM9UN42</accession>
<dbReference type="RefSeq" id="WP_055257523.1">
    <property type="nucleotide sequence ID" value="NZ_JADPAD010000001.1"/>
</dbReference>
<evidence type="ECO:0000256" key="1">
    <source>
        <dbReference type="SAM" id="Phobius"/>
    </source>
</evidence>
<keyword evidence="1" id="KW-1133">Transmembrane helix</keyword>
<evidence type="ECO:0000313" key="2">
    <source>
        <dbReference type="EMBL" id="CUN60622.1"/>
    </source>
</evidence>
<dbReference type="Proteomes" id="UP000095488">
    <property type="component" value="Unassembled WGS sequence"/>
</dbReference>
<gene>
    <name evidence="2" type="ORF">ERS852473_00608</name>
</gene>
<proteinExistence type="predicted"/>
<reference evidence="2 3" key="1">
    <citation type="submission" date="2015-09" db="EMBL/GenBank/DDBJ databases">
        <authorList>
            <consortium name="Pathogen Informatics"/>
        </authorList>
    </citation>
    <scope>NUCLEOTIDE SEQUENCE [LARGE SCALE GENOMIC DNA]</scope>
    <source>
        <strain evidence="2 3">2789STDY5834858</strain>
    </source>
</reference>
<dbReference type="EMBL" id="CYZR01000002">
    <property type="protein sequence ID" value="CUN60622.1"/>
    <property type="molecule type" value="Genomic_DNA"/>
</dbReference>
<feature type="transmembrane region" description="Helical" evidence="1">
    <location>
        <begin position="5"/>
        <end position="22"/>
    </location>
</feature>